<dbReference type="InterPro" id="IPR047760">
    <property type="entry name" value="XaxB-like"/>
</dbReference>
<dbReference type="Proteomes" id="UP000625247">
    <property type="component" value="Unassembled WGS sequence"/>
</dbReference>
<evidence type="ECO:0000313" key="2">
    <source>
        <dbReference type="Proteomes" id="UP000625247"/>
    </source>
</evidence>
<dbReference type="NCBIfam" id="NF033927">
    <property type="entry name" value="alph_xenorhab_B"/>
    <property type="match status" value="1"/>
</dbReference>
<comment type="caution">
    <text evidence="1">The sequence shown here is derived from an EMBL/GenBank/DDBJ whole genome shotgun (WGS) entry which is preliminary data.</text>
</comment>
<keyword evidence="2" id="KW-1185">Reference proteome</keyword>
<dbReference type="RefSeq" id="WP_191944322.1">
    <property type="nucleotide sequence ID" value="NZ_JACYNP010000005.1"/>
</dbReference>
<name>A0ABR9A748_9PSED</name>
<sequence length="331" mass="37040">MNILKFSNDVTYVTPDMDLIKVSLDAMLAQSANAQLAFQATGYLPTVYEKASPLRTSIVTVNLKVDEQLYTLETLTDKALRKLNECRAEITEDMSEEKRSLNLYAREQTIKTFKKGFSTAVKALQDHYKTISGVTFDPALTTTYKEKLLDELPLLNAEITAIDENLRTLDGSRTIINDAMALLEKKNVADVARDMLLTVESLSALGLAAPEVELIKLAMEHMRKTFERISEAINYQTMYDQRAKLIADIQRVKSKKEACLKEVKTVTQKATLLTSIHELFASFFCARAEYSKIDQSVIAFVNHLALSDTADFEDQLVGAAPSFIAYVNSAH</sequence>
<evidence type="ECO:0000313" key="1">
    <source>
        <dbReference type="EMBL" id="MBD8121933.1"/>
    </source>
</evidence>
<organism evidence="1 2">
    <name type="scientific">Pseudomonas lutea</name>
    <dbReference type="NCBI Taxonomy" id="243924"/>
    <lineage>
        <taxon>Bacteria</taxon>
        <taxon>Pseudomonadati</taxon>
        <taxon>Pseudomonadota</taxon>
        <taxon>Gammaproteobacteria</taxon>
        <taxon>Pseudomonadales</taxon>
        <taxon>Pseudomonadaceae</taxon>
        <taxon>Pseudomonas</taxon>
    </lineage>
</organism>
<proteinExistence type="predicted"/>
<dbReference type="EMBL" id="JACYNP010000005">
    <property type="protein sequence ID" value="MBD8121933.1"/>
    <property type="molecule type" value="Genomic_DNA"/>
</dbReference>
<protein>
    <submittedName>
        <fullName evidence="1">Alpha-xenorhabdolysin family binary toxin subunit B</fullName>
    </submittedName>
</protein>
<gene>
    <name evidence="1" type="ORF">IFT62_11970</name>
</gene>
<reference evidence="1 2" key="1">
    <citation type="journal article" date="2020" name="FEMS Microbiol. Ecol.">
        <title>Temporal dynamics of bacterial communities during seed development and maturation.</title>
        <authorList>
            <person name="Chesneau G."/>
            <person name="Torres-Cortes G."/>
            <person name="Briand M."/>
            <person name="Darrasse A."/>
            <person name="Preveaux A."/>
            <person name="Marais C."/>
            <person name="Jacques M.A."/>
            <person name="Shade A."/>
            <person name="Barret M."/>
        </authorList>
    </citation>
    <scope>NUCLEOTIDE SEQUENCE [LARGE SCALE GENOMIC DNA]</scope>
    <source>
        <strain evidence="1 2">CFBP13723</strain>
    </source>
</reference>
<accession>A0ABR9A748</accession>